<dbReference type="AlphaFoldDB" id="A0A6A3KY54"/>
<dbReference type="Proteomes" id="UP000429607">
    <property type="component" value="Unassembled WGS sequence"/>
</dbReference>
<proteinExistence type="predicted"/>
<organism evidence="1 2">
    <name type="scientific">Phytophthora rubi</name>
    <dbReference type="NCBI Taxonomy" id="129364"/>
    <lineage>
        <taxon>Eukaryota</taxon>
        <taxon>Sar</taxon>
        <taxon>Stramenopiles</taxon>
        <taxon>Oomycota</taxon>
        <taxon>Peronosporomycetes</taxon>
        <taxon>Peronosporales</taxon>
        <taxon>Peronosporaceae</taxon>
        <taxon>Phytophthora</taxon>
    </lineage>
</organism>
<evidence type="ECO:0000313" key="1">
    <source>
        <dbReference type="EMBL" id="KAE9010488.1"/>
    </source>
</evidence>
<evidence type="ECO:0000313" key="2">
    <source>
        <dbReference type="Proteomes" id="UP000429607"/>
    </source>
</evidence>
<name>A0A6A3KY54_9STRA</name>
<evidence type="ECO:0008006" key="3">
    <source>
        <dbReference type="Google" id="ProtNLM"/>
    </source>
</evidence>
<comment type="caution">
    <text evidence="1">The sequence shown here is derived from an EMBL/GenBank/DDBJ whole genome shotgun (WGS) entry which is preliminary data.</text>
</comment>
<reference evidence="1 2" key="1">
    <citation type="submission" date="2018-09" db="EMBL/GenBank/DDBJ databases">
        <title>Genomic investigation of the strawberry pathogen Phytophthora fragariae indicates pathogenicity is determined by transcriptional variation in three key races.</title>
        <authorList>
            <person name="Adams T.M."/>
            <person name="Armitage A.D."/>
            <person name="Sobczyk M.K."/>
            <person name="Bates H.J."/>
            <person name="Dunwell J.M."/>
            <person name="Nellist C.F."/>
            <person name="Harrison R.J."/>
        </authorList>
    </citation>
    <scope>NUCLEOTIDE SEQUENCE [LARGE SCALE GENOMIC DNA]</scope>
    <source>
        <strain evidence="1 2">SCRP249</strain>
    </source>
</reference>
<sequence>MTSLMEFLTLHSRQLKSTGQKLRTPRAPASPTFAGSQLHLRRTTMTSNKQLTAFFYAPLGQGLFRCNICGSERKQVVQSGYSNLLAHLAGKHEGYETQYAAFQNNSARPLQAFGFVPEESSHLF</sequence>
<protein>
    <recommendedName>
        <fullName evidence="3">BED-type domain-containing protein</fullName>
    </recommendedName>
</protein>
<dbReference type="EMBL" id="QXFV01001259">
    <property type="protein sequence ID" value="KAE9010488.1"/>
    <property type="molecule type" value="Genomic_DNA"/>
</dbReference>
<accession>A0A6A3KY54</accession>
<gene>
    <name evidence="1" type="ORF">PR001_g16161</name>
</gene>